<keyword evidence="12" id="KW-1185">Reference proteome</keyword>
<evidence type="ECO:0000313" key="10">
    <source>
        <dbReference type="EMBL" id="CAF0960556.1"/>
    </source>
</evidence>
<accession>A0A814DMW5</accession>
<feature type="transmembrane region" description="Helical" evidence="8">
    <location>
        <begin position="16"/>
        <end position="38"/>
    </location>
</feature>
<dbReference type="PANTHER" id="PTHR24243:SF233">
    <property type="entry name" value="THYROTROPIN-RELEASING HORMONE RECEPTOR"/>
    <property type="match status" value="1"/>
</dbReference>
<dbReference type="Proteomes" id="UP000663852">
    <property type="component" value="Unassembled WGS sequence"/>
</dbReference>
<feature type="transmembrane region" description="Helical" evidence="8">
    <location>
        <begin position="267"/>
        <end position="288"/>
    </location>
</feature>
<keyword evidence="4" id="KW-0297">G-protein coupled receptor</keyword>
<evidence type="ECO:0000259" key="9">
    <source>
        <dbReference type="PROSITE" id="PS50262"/>
    </source>
</evidence>
<keyword evidence="3 8" id="KW-1133">Transmembrane helix</keyword>
<feature type="transmembrane region" description="Helical" evidence="8">
    <location>
        <begin position="92"/>
        <end position="111"/>
    </location>
</feature>
<dbReference type="Proteomes" id="UP000663828">
    <property type="component" value="Unassembled WGS sequence"/>
</dbReference>
<evidence type="ECO:0000256" key="5">
    <source>
        <dbReference type="ARBA" id="ARBA00023136"/>
    </source>
</evidence>
<keyword evidence="7" id="KW-0807">Transducer</keyword>
<comment type="subcellular location">
    <subcellularLocation>
        <location evidence="1">Membrane</location>
        <topology evidence="1">Multi-pass membrane protein</topology>
    </subcellularLocation>
</comment>
<dbReference type="PANTHER" id="PTHR24243">
    <property type="entry name" value="G-PROTEIN COUPLED RECEPTOR"/>
    <property type="match status" value="1"/>
</dbReference>
<dbReference type="InterPro" id="IPR017452">
    <property type="entry name" value="GPCR_Rhodpsn_7TM"/>
</dbReference>
<sequence>MLPIDLVNAISTNFSIYIGLSILIAGLIGNCLNILVFLSLKTFRENSCAFYLTAMSFLNIGQLLTSLLPRIMNLWFAIDWSLLSIVYCKIRIYLFQLCALSSFTCTSLATIDQFLATCSHPRWHKFNNIKIAYRSFIFLILIWMCHGIPLLVYQDHFLALSTGEITCAITNNFYQNYVTYGFNLTLVSSLPLSVTTIFGLLAYRNVTQIAYRTVPLVRRELDKQLTVMVLLQVFCNFFIIVPYIIVTAIFVTVTYSKDSYRYAQLQLARSITITDFYLYFTMPFYIYISISERFRKQFLHVFFGIYSAHRRRRRRMTINPFSPSN</sequence>
<feature type="transmembrane region" description="Helical" evidence="8">
    <location>
        <begin position="225"/>
        <end position="255"/>
    </location>
</feature>
<dbReference type="OrthoDB" id="9990906at2759"/>
<organism evidence="10 12">
    <name type="scientific">Adineta ricciae</name>
    <name type="common">Rotifer</name>
    <dbReference type="NCBI Taxonomy" id="249248"/>
    <lineage>
        <taxon>Eukaryota</taxon>
        <taxon>Metazoa</taxon>
        <taxon>Spiralia</taxon>
        <taxon>Gnathifera</taxon>
        <taxon>Rotifera</taxon>
        <taxon>Eurotatoria</taxon>
        <taxon>Bdelloidea</taxon>
        <taxon>Adinetida</taxon>
        <taxon>Adinetidae</taxon>
        <taxon>Adineta</taxon>
    </lineage>
</organism>
<evidence type="ECO:0000256" key="3">
    <source>
        <dbReference type="ARBA" id="ARBA00022989"/>
    </source>
</evidence>
<evidence type="ECO:0000256" key="8">
    <source>
        <dbReference type="SAM" id="Phobius"/>
    </source>
</evidence>
<evidence type="ECO:0000256" key="1">
    <source>
        <dbReference type="ARBA" id="ARBA00004141"/>
    </source>
</evidence>
<dbReference type="Gene3D" id="1.20.1070.10">
    <property type="entry name" value="Rhodopsin 7-helix transmembrane proteins"/>
    <property type="match status" value="1"/>
</dbReference>
<feature type="transmembrane region" description="Helical" evidence="8">
    <location>
        <begin position="180"/>
        <end position="204"/>
    </location>
</feature>
<evidence type="ECO:0000313" key="12">
    <source>
        <dbReference type="Proteomes" id="UP000663828"/>
    </source>
</evidence>
<evidence type="ECO:0000313" key="11">
    <source>
        <dbReference type="EMBL" id="CAF0974719.1"/>
    </source>
</evidence>
<feature type="transmembrane region" description="Helical" evidence="8">
    <location>
        <begin position="131"/>
        <end position="153"/>
    </location>
</feature>
<evidence type="ECO:0000256" key="6">
    <source>
        <dbReference type="ARBA" id="ARBA00023170"/>
    </source>
</evidence>
<reference evidence="10" key="1">
    <citation type="submission" date="2021-02" db="EMBL/GenBank/DDBJ databases">
        <authorList>
            <person name="Nowell W R."/>
        </authorList>
    </citation>
    <scope>NUCLEOTIDE SEQUENCE</scope>
</reference>
<gene>
    <name evidence="11" type="ORF">EDS130_LOCUS13552</name>
    <name evidence="10" type="ORF">XAT740_LOCUS11156</name>
</gene>
<dbReference type="AlphaFoldDB" id="A0A814DMW5"/>
<keyword evidence="2 8" id="KW-0812">Transmembrane</keyword>
<dbReference type="EMBL" id="CAJNOR010000607">
    <property type="protein sequence ID" value="CAF0960556.1"/>
    <property type="molecule type" value="Genomic_DNA"/>
</dbReference>
<dbReference type="SUPFAM" id="SSF81321">
    <property type="entry name" value="Family A G protein-coupled receptor-like"/>
    <property type="match status" value="1"/>
</dbReference>
<dbReference type="PROSITE" id="PS50262">
    <property type="entry name" value="G_PROTEIN_RECEP_F1_2"/>
    <property type="match status" value="1"/>
</dbReference>
<evidence type="ECO:0000256" key="7">
    <source>
        <dbReference type="ARBA" id="ARBA00023224"/>
    </source>
</evidence>
<feature type="domain" description="G-protein coupled receptors family 1 profile" evidence="9">
    <location>
        <begin position="29"/>
        <end position="287"/>
    </location>
</feature>
<keyword evidence="6" id="KW-0675">Receptor</keyword>
<name>A0A814DMW5_ADIRI</name>
<evidence type="ECO:0000256" key="2">
    <source>
        <dbReference type="ARBA" id="ARBA00022692"/>
    </source>
</evidence>
<keyword evidence="5 8" id="KW-0472">Membrane</keyword>
<protein>
    <recommendedName>
        <fullName evidence="9">G-protein coupled receptors family 1 profile domain-containing protein</fullName>
    </recommendedName>
</protein>
<feature type="transmembrane region" description="Helical" evidence="8">
    <location>
        <begin position="50"/>
        <end position="72"/>
    </location>
</feature>
<proteinExistence type="predicted"/>
<dbReference type="GO" id="GO:0005886">
    <property type="term" value="C:plasma membrane"/>
    <property type="evidence" value="ECO:0007669"/>
    <property type="project" value="TreeGrafter"/>
</dbReference>
<evidence type="ECO:0000256" key="4">
    <source>
        <dbReference type="ARBA" id="ARBA00023040"/>
    </source>
</evidence>
<comment type="caution">
    <text evidence="10">The sequence shown here is derived from an EMBL/GenBank/DDBJ whole genome shotgun (WGS) entry which is preliminary data.</text>
</comment>
<dbReference type="GO" id="GO:0004930">
    <property type="term" value="F:G protein-coupled receptor activity"/>
    <property type="evidence" value="ECO:0007669"/>
    <property type="project" value="UniProtKB-KW"/>
</dbReference>
<dbReference type="EMBL" id="CAJNOJ010000054">
    <property type="protein sequence ID" value="CAF0974719.1"/>
    <property type="molecule type" value="Genomic_DNA"/>
</dbReference>